<sequence>MPLGEEGGMDWKSLCKDAEARAAESEKNMLQAASFGQVLLSQKEELMKEVKELSAKVSALRHSGSMKEETHSLTFKSLEAEIDSLREEILTKEAAWEKEKLPKAGATLEEDDGDPEASGSKRVLEAKRIQSLEEENGFLRKELESLSLFLKEESSSLRQDEDARELKQENESLRRQISLFRDEIAKNRLELEDLKGQNATLHHEIKEKDDEILCYLHTQDLHSKIENLQLEDPDTAKKGNSLFSEVEDRRNFVEKKLVVLTAKNTEMVNKVKMQNLTLLNLGGGGMNEGAYSGSKTGSAQRLEQQLLEEKQLNKTLRERLEMLSSSSSASSHVPVAKKSEHAYMTSLLQEKASQIEDFKKQLHSQIRQTLEESDKVQDLSRKLTLQESQSRRLKAEVYQLKMMVEDLKADDRHQNSAPAVEKPSKEKKNKVVVEYISSRNLRRLLWGIT</sequence>
<name>A0A7T8QX46_CALRO</name>
<dbReference type="OrthoDB" id="6349213at2759"/>
<proteinExistence type="predicted"/>
<feature type="coiled-coil region" evidence="1">
    <location>
        <begin position="348"/>
        <end position="396"/>
    </location>
</feature>
<evidence type="ECO:0000313" key="3">
    <source>
        <dbReference type="EMBL" id="QQP58384.1"/>
    </source>
</evidence>
<keyword evidence="4" id="KW-1185">Reference proteome</keyword>
<evidence type="ECO:0000256" key="2">
    <source>
        <dbReference type="SAM" id="MobiDB-lite"/>
    </source>
</evidence>
<accession>A0A7T8QX46</accession>
<feature type="coiled-coil region" evidence="1">
    <location>
        <begin position="36"/>
        <end position="95"/>
    </location>
</feature>
<feature type="region of interest" description="Disordered" evidence="2">
    <location>
        <begin position="101"/>
        <end position="121"/>
    </location>
</feature>
<dbReference type="AlphaFoldDB" id="A0A7T8QX46"/>
<organism evidence="3 4">
    <name type="scientific">Caligus rogercresseyi</name>
    <name type="common">Sea louse</name>
    <dbReference type="NCBI Taxonomy" id="217165"/>
    <lineage>
        <taxon>Eukaryota</taxon>
        <taxon>Metazoa</taxon>
        <taxon>Ecdysozoa</taxon>
        <taxon>Arthropoda</taxon>
        <taxon>Crustacea</taxon>
        <taxon>Multicrustacea</taxon>
        <taxon>Hexanauplia</taxon>
        <taxon>Copepoda</taxon>
        <taxon>Siphonostomatoida</taxon>
        <taxon>Caligidae</taxon>
        <taxon>Caligus</taxon>
    </lineage>
</organism>
<dbReference type="EMBL" id="CP045891">
    <property type="protein sequence ID" value="QQP58384.1"/>
    <property type="molecule type" value="Genomic_DNA"/>
</dbReference>
<protein>
    <submittedName>
        <fullName evidence="3">Protein SpindlyAlike</fullName>
    </submittedName>
</protein>
<evidence type="ECO:0000313" key="4">
    <source>
        <dbReference type="Proteomes" id="UP000595437"/>
    </source>
</evidence>
<evidence type="ECO:0000256" key="1">
    <source>
        <dbReference type="SAM" id="Coils"/>
    </source>
</evidence>
<feature type="non-terminal residue" evidence="3">
    <location>
        <position position="1"/>
    </location>
</feature>
<feature type="coiled-coil region" evidence="1">
    <location>
        <begin position="156"/>
        <end position="211"/>
    </location>
</feature>
<dbReference type="Proteomes" id="UP000595437">
    <property type="component" value="Chromosome 2"/>
</dbReference>
<keyword evidence="1" id="KW-0175">Coiled coil</keyword>
<reference evidence="4" key="1">
    <citation type="submission" date="2021-01" db="EMBL/GenBank/DDBJ databases">
        <title>Caligus Genome Assembly.</title>
        <authorList>
            <person name="Gallardo-Escarate C."/>
        </authorList>
    </citation>
    <scope>NUCLEOTIDE SEQUENCE [LARGE SCALE GENOMIC DNA]</scope>
</reference>
<gene>
    <name evidence="3" type="ORF">FKW44_003678</name>
</gene>